<dbReference type="GO" id="GO:0006783">
    <property type="term" value="P:heme biosynthetic process"/>
    <property type="evidence" value="ECO:0007669"/>
    <property type="project" value="TreeGrafter"/>
</dbReference>
<proteinExistence type="predicted"/>
<dbReference type="InterPro" id="IPR029039">
    <property type="entry name" value="Flavoprotein-like_sf"/>
</dbReference>
<dbReference type="AlphaFoldDB" id="A0A2T7BNM6"/>
<dbReference type="PANTHER" id="PTHR38030">
    <property type="entry name" value="PROTOPORPHYRINOGEN IX DEHYDROGENASE [MENAQUINONE]"/>
    <property type="match status" value="1"/>
</dbReference>
<reference evidence="2 3" key="1">
    <citation type="submission" date="2018-04" db="EMBL/GenBank/DDBJ databases">
        <title>Chitinophaga fuyangensis sp. nov., isolated from soil in a chemical factory.</title>
        <authorList>
            <person name="Chen K."/>
        </authorList>
    </citation>
    <scope>NUCLEOTIDE SEQUENCE [LARGE SCALE GENOMIC DNA]</scope>
    <source>
        <strain evidence="2 3">LY-1</strain>
    </source>
</reference>
<dbReference type="Gene3D" id="3.40.50.360">
    <property type="match status" value="1"/>
</dbReference>
<feature type="domain" description="Flavodoxin" evidence="1">
    <location>
        <begin position="4"/>
        <end position="134"/>
    </location>
</feature>
<dbReference type="Pfam" id="PF12724">
    <property type="entry name" value="Flavodoxin_5"/>
    <property type="match status" value="1"/>
</dbReference>
<dbReference type="SUPFAM" id="SSF52218">
    <property type="entry name" value="Flavoproteins"/>
    <property type="match status" value="1"/>
</dbReference>
<dbReference type="EMBL" id="QCYK01000001">
    <property type="protein sequence ID" value="PUZ29287.1"/>
    <property type="molecule type" value="Genomic_DNA"/>
</dbReference>
<evidence type="ECO:0000259" key="1">
    <source>
        <dbReference type="Pfam" id="PF12724"/>
    </source>
</evidence>
<keyword evidence="3" id="KW-1185">Reference proteome</keyword>
<dbReference type="PANTHER" id="PTHR38030:SF2">
    <property type="entry name" value="PROTOPORPHYRINOGEN IX DEHYDROGENASE [QUINONE]"/>
    <property type="match status" value="1"/>
</dbReference>
<sequence length="176" mass="19425">MKAVIIYAGKYGATEQYAQWLAERLQLPVLKADDANAAALAGYDLVILGSSVYVGQLVIRTWLQAHQVALLSKKLLLFIVCGSTYQDPPEQRKVLENNLEPALRKTTRVFFLPGRCIIKNLSWKDRLLLRFGALAAKDPVQKAAMRSGFDRLDRAALDELASAARAIIIPGNPSSM</sequence>
<organism evidence="2 3">
    <name type="scientific">Chitinophaga parva</name>
    <dbReference type="NCBI Taxonomy" id="2169414"/>
    <lineage>
        <taxon>Bacteria</taxon>
        <taxon>Pseudomonadati</taxon>
        <taxon>Bacteroidota</taxon>
        <taxon>Chitinophagia</taxon>
        <taxon>Chitinophagales</taxon>
        <taxon>Chitinophagaceae</taxon>
        <taxon>Chitinophaga</taxon>
    </lineage>
</organism>
<dbReference type="GO" id="GO:0070819">
    <property type="term" value="F:menaquinone-dependent protoporphyrinogen oxidase activity"/>
    <property type="evidence" value="ECO:0007669"/>
    <property type="project" value="TreeGrafter"/>
</dbReference>
<dbReference type="InterPro" id="IPR052200">
    <property type="entry name" value="Protoporphyrinogen_IX_DH"/>
</dbReference>
<accession>A0A2T7BNM6</accession>
<dbReference type="InterPro" id="IPR026816">
    <property type="entry name" value="Flavodoxin_dom"/>
</dbReference>
<dbReference type="Proteomes" id="UP000244450">
    <property type="component" value="Unassembled WGS sequence"/>
</dbReference>
<gene>
    <name evidence="2" type="ORF">DCC81_07460</name>
</gene>
<protein>
    <recommendedName>
        <fullName evidence="1">Flavodoxin domain-containing protein</fullName>
    </recommendedName>
</protein>
<comment type="caution">
    <text evidence="2">The sequence shown here is derived from an EMBL/GenBank/DDBJ whole genome shotgun (WGS) entry which is preliminary data.</text>
</comment>
<name>A0A2T7BNM6_9BACT</name>
<dbReference type="OrthoDB" id="597684at2"/>
<evidence type="ECO:0000313" key="3">
    <source>
        <dbReference type="Proteomes" id="UP000244450"/>
    </source>
</evidence>
<dbReference type="GO" id="GO:0010181">
    <property type="term" value="F:FMN binding"/>
    <property type="evidence" value="ECO:0007669"/>
    <property type="project" value="TreeGrafter"/>
</dbReference>
<dbReference type="RefSeq" id="WP_108685926.1">
    <property type="nucleotide sequence ID" value="NZ_QCYK01000001.1"/>
</dbReference>
<evidence type="ECO:0000313" key="2">
    <source>
        <dbReference type="EMBL" id="PUZ29287.1"/>
    </source>
</evidence>